<dbReference type="Proteomes" id="UP000199615">
    <property type="component" value="Unassembled WGS sequence"/>
</dbReference>
<protein>
    <submittedName>
        <fullName evidence="1">Uncharacterized protein</fullName>
    </submittedName>
</protein>
<gene>
    <name evidence="1" type="ORF">SAMN05444123_11914</name>
</gene>
<proteinExistence type="predicted"/>
<sequence>MEAVRPGVAFEADSKFEELGKLVISKAATPRE</sequence>
<dbReference type="AlphaFoldDB" id="A0A1H8XBR8"/>
<accession>A0A1H8XBR8</accession>
<evidence type="ECO:0000313" key="1">
    <source>
        <dbReference type="EMBL" id="SEP37233.1"/>
    </source>
</evidence>
<organism evidence="1 2">
    <name type="scientific">Rhodopseudomonas pseudopalustris</name>
    <dbReference type="NCBI Taxonomy" id="1513892"/>
    <lineage>
        <taxon>Bacteria</taxon>
        <taxon>Pseudomonadati</taxon>
        <taxon>Pseudomonadota</taxon>
        <taxon>Alphaproteobacteria</taxon>
        <taxon>Hyphomicrobiales</taxon>
        <taxon>Nitrobacteraceae</taxon>
        <taxon>Rhodopseudomonas</taxon>
    </lineage>
</organism>
<name>A0A1H8XBR8_9BRAD</name>
<evidence type="ECO:0000313" key="2">
    <source>
        <dbReference type="Proteomes" id="UP000199615"/>
    </source>
</evidence>
<dbReference type="EMBL" id="FODT01000019">
    <property type="protein sequence ID" value="SEP37233.1"/>
    <property type="molecule type" value="Genomic_DNA"/>
</dbReference>
<reference evidence="2" key="1">
    <citation type="submission" date="2016-10" db="EMBL/GenBank/DDBJ databases">
        <authorList>
            <person name="Varghese N."/>
            <person name="Submissions S."/>
        </authorList>
    </citation>
    <scope>NUCLEOTIDE SEQUENCE [LARGE SCALE GENOMIC DNA]</scope>
    <source>
        <strain evidence="2">DSM 123</strain>
    </source>
</reference>
<keyword evidence="2" id="KW-1185">Reference proteome</keyword>